<evidence type="ECO:0008006" key="4">
    <source>
        <dbReference type="Google" id="ProtNLM"/>
    </source>
</evidence>
<comment type="caution">
    <text evidence="2">The sequence shown here is derived from an EMBL/GenBank/DDBJ whole genome shotgun (WGS) entry which is preliminary data.</text>
</comment>
<name>A0ABW1Y9B5_9DEIO</name>
<reference evidence="3" key="1">
    <citation type="journal article" date="2019" name="Int. J. Syst. Evol. Microbiol.">
        <title>The Global Catalogue of Microorganisms (GCM) 10K type strain sequencing project: providing services to taxonomists for standard genome sequencing and annotation.</title>
        <authorList>
            <consortium name="The Broad Institute Genomics Platform"/>
            <consortium name="The Broad Institute Genome Sequencing Center for Infectious Disease"/>
            <person name="Wu L."/>
            <person name="Ma J."/>
        </authorList>
    </citation>
    <scope>NUCLEOTIDE SEQUENCE [LARGE SCALE GENOMIC DNA]</scope>
    <source>
        <strain evidence="3">CGMCC 1.15772</strain>
    </source>
</reference>
<gene>
    <name evidence="2" type="ORF">ACFP81_01730</name>
</gene>
<feature type="signal peptide" evidence="1">
    <location>
        <begin position="1"/>
        <end position="23"/>
    </location>
</feature>
<organism evidence="2 3">
    <name type="scientific">Deinococcus lacus</name>
    <dbReference type="NCBI Taxonomy" id="392561"/>
    <lineage>
        <taxon>Bacteria</taxon>
        <taxon>Thermotogati</taxon>
        <taxon>Deinococcota</taxon>
        <taxon>Deinococci</taxon>
        <taxon>Deinococcales</taxon>
        <taxon>Deinococcaceae</taxon>
        <taxon>Deinococcus</taxon>
    </lineage>
</organism>
<evidence type="ECO:0000313" key="3">
    <source>
        <dbReference type="Proteomes" id="UP001596297"/>
    </source>
</evidence>
<evidence type="ECO:0000256" key="1">
    <source>
        <dbReference type="SAM" id="SignalP"/>
    </source>
</evidence>
<protein>
    <recommendedName>
        <fullName evidence="4">Lipoprotein</fullName>
    </recommendedName>
</protein>
<feature type="chain" id="PRO_5046086137" description="Lipoprotein" evidence="1">
    <location>
        <begin position="24"/>
        <end position="135"/>
    </location>
</feature>
<dbReference type="EMBL" id="JBHSWD010000001">
    <property type="protein sequence ID" value="MFC6590878.1"/>
    <property type="molecule type" value="Genomic_DNA"/>
</dbReference>
<dbReference type="Proteomes" id="UP001596297">
    <property type="component" value="Unassembled WGS sequence"/>
</dbReference>
<dbReference type="RefSeq" id="WP_380081884.1">
    <property type="nucleotide sequence ID" value="NZ_JBHSWD010000001.1"/>
</dbReference>
<evidence type="ECO:0000313" key="2">
    <source>
        <dbReference type="EMBL" id="MFC6590878.1"/>
    </source>
</evidence>
<keyword evidence="1" id="KW-0732">Signal</keyword>
<proteinExistence type="predicted"/>
<keyword evidence="3" id="KW-1185">Reference proteome</keyword>
<accession>A0ABW1Y9B5</accession>
<dbReference type="PROSITE" id="PS51257">
    <property type="entry name" value="PROKAR_LIPOPROTEIN"/>
    <property type="match status" value="1"/>
</dbReference>
<sequence length="135" mass="14369">MKKLIACAALLPLALAACQPTPAVYDATGKWTLTLTAKNADGVEQTKDLETPITITMQDKVKGDFTGTSNFMDMALTLSGNTVTGKLKYSTPIMDGNSIDCTGKFEGNVYTGTCVPMLNNTPVEGQTATVRLTRQ</sequence>